<dbReference type="Gene3D" id="2.150.10.10">
    <property type="entry name" value="Serralysin-like metalloprotease, C-terminal"/>
    <property type="match status" value="1"/>
</dbReference>
<evidence type="ECO:0000256" key="2">
    <source>
        <dbReference type="ARBA" id="ARBA00022525"/>
    </source>
</evidence>
<comment type="caution">
    <text evidence="3">The sequence shown here is derived from an EMBL/GenBank/DDBJ whole genome shotgun (WGS) entry which is preliminary data.</text>
</comment>
<evidence type="ECO:0000313" key="3">
    <source>
        <dbReference type="EMBL" id="TVV72931.1"/>
    </source>
</evidence>
<name>A0A558R0N0_9SPHN</name>
<gene>
    <name evidence="3" type="ORF">FOY91_13210</name>
</gene>
<dbReference type="PANTHER" id="PTHR38340">
    <property type="entry name" value="S-LAYER PROTEIN"/>
    <property type="match status" value="1"/>
</dbReference>
<dbReference type="EMBL" id="VNIM01000054">
    <property type="protein sequence ID" value="TVV72931.1"/>
    <property type="molecule type" value="Genomic_DNA"/>
</dbReference>
<sequence>MGGFGNDKLYGGAGNDCLVGGWGNDLLVGGSGNDTLWGGYGRDTFAFGWQSKGLDVIKDFDRCADKLQFGDGITVTSTSYSSAGTLLHLSSGGDILIAGLKVADWHTLL</sequence>
<dbReference type="SUPFAM" id="SSF51120">
    <property type="entry name" value="beta-Roll"/>
    <property type="match status" value="1"/>
</dbReference>
<dbReference type="InterPro" id="IPR050557">
    <property type="entry name" value="RTX_toxin/Mannuronan_C5-epim"/>
</dbReference>
<dbReference type="Pfam" id="PF00353">
    <property type="entry name" value="HemolysinCabind"/>
    <property type="match status" value="1"/>
</dbReference>
<keyword evidence="2" id="KW-0964">Secreted</keyword>
<reference evidence="3 4" key="1">
    <citation type="submission" date="2019-07" db="EMBL/GenBank/DDBJ databases">
        <title>Sphingomonas solaris sp. nov., isolated from a solar panel from Boston, Massachusetts.</title>
        <authorList>
            <person name="Tanner K."/>
            <person name="Pascual J."/>
            <person name="Mancuso C."/>
            <person name="Pereto J."/>
            <person name="Khalil A."/>
            <person name="Vilanova C."/>
        </authorList>
    </citation>
    <scope>NUCLEOTIDE SEQUENCE [LARGE SCALE GENOMIC DNA]</scope>
    <source>
        <strain evidence="3 4">R4DWN</strain>
    </source>
</reference>
<dbReference type="PANTHER" id="PTHR38340:SF1">
    <property type="entry name" value="S-LAYER PROTEIN"/>
    <property type="match status" value="1"/>
</dbReference>
<dbReference type="AlphaFoldDB" id="A0A558R0N0"/>
<dbReference type="OrthoDB" id="7315305at2"/>
<dbReference type="GO" id="GO:0005576">
    <property type="term" value="C:extracellular region"/>
    <property type="evidence" value="ECO:0007669"/>
    <property type="project" value="UniProtKB-SubCell"/>
</dbReference>
<evidence type="ECO:0008006" key="5">
    <source>
        <dbReference type="Google" id="ProtNLM"/>
    </source>
</evidence>
<comment type="subcellular location">
    <subcellularLocation>
        <location evidence="1">Secreted</location>
    </subcellularLocation>
</comment>
<dbReference type="InterPro" id="IPR001343">
    <property type="entry name" value="Hemolysn_Ca-bd"/>
</dbReference>
<dbReference type="GO" id="GO:0005509">
    <property type="term" value="F:calcium ion binding"/>
    <property type="evidence" value="ECO:0007669"/>
    <property type="project" value="InterPro"/>
</dbReference>
<dbReference type="InterPro" id="IPR018511">
    <property type="entry name" value="Hemolysin-typ_Ca-bd_CS"/>
</dbReference>
<dbReference type="PROSITE" id="PS00330">
    <property type="entry name" value="HEMOLYSIN_CALCIUM"/>
    <property type="match status" value="3"/>
</dbReference>
<organism evidence="3 4">
    <name type="scientific">Alterirhizorhabdus solaris</name>
    <dbReference type="NCBI Taxonomy" id="2529389"/>
    <lineage>
        <taxon>Bacteria</taxon>
        <taxon>Pseudomonadati</taxon>
        <taxon>Pseudomonadota</taxon>
        <taxon>Alphaproteobacteria</taxon>
        <taxon>Sphingomonadales</taxon>
        <taxon>Rhizorhabdaceae</taxon>
        <taxon>Alterirhizorhabdus</taxon>
    </lineage>
</organism>
<keyword evidence="4" id="KW-1185">Reference proteome</keyword>
<accession>A0A558R0N0</accession>
<dbReference type="Proteomes" id="UP000318681">
    <property type="component" value="Unassembled WGS sequence"/>
</dbReference>
<proteinExistence type="predicted"/>
<evidence type="ECO:0000256" key="1">
    <source>
        <dbReference type="ARBA" id="ARBA00004613"/>
    </source>
</evidence>
<protein>
    <recommendedName>
        <fullName evidence="5">Calcium-binding protein</fullName>
    </recommendedName>
</protein>
<dbReference type="PRINTS" id="PR00313">
    <property type="entry name" value="CABNDNGRPT"/>
</dbReference>
<evidence type="ECO:0000313" key="4">
    <source>
        <dbReference type="Proteomes" id="UP000318681"/>
    </source>
</evidence>
<dbReference type="InterPro" id="IPR011049">
    <property type="entry name" value="Serralysin-like_metalloprot_C"/>
</dbReference>